<organism evidence="10 11">
    <name type="scientific">Triparma columacea</name>
    <dbReference type="NCBI Taxonomy" id="722753"/>
    <lineage>
        <taxon>Eukaryota</taxon>
        <taxon>Sar</taxon>
        <taxon>Stramenopiles</taxon>
        <taxon>Ochrophyta</taxon>
        <taxon>Bolidophyceae</taxon>
        <taxon>Parmales</taxon>
        <taxon>Triparmaceae</taxon>
        <taxon>Triparma</taxon>
    </lineage>
</organism>
<reference evidence="11" key="1">
    <citation type="journal article" date="2023" name="Commun. Biol.">
        <title>Genome analysis of Parmales, the sister group of diatoms, reveals the evolutionary specialization of diatoms from phago-mixotrophs to photoautotrophs.</title>
        <authorList>
            <person name="Ban H."/>
            <person name="Sato S."/>
            <person name="Yoshikawa S."/>
            <person name="Yamada K."/>
            <person name="Nakamura Y."/>
            <person name="Ichinomiya M."/>
            <person name="Sato N."/>
            <person name="Blanc-Mathieu R."/>
            <person name="Endo H."/>
            <person name="Kuwata A."/>
            <person name="Ogata H."/>
        </authorList>
    </citation>
    <scope>NUCLEOTIDE SEQUENCE [LARGE SCALE GENOMIC DNA]</scope>
</reference>
<evidence type="ECO:0000256" key="5">
    <source>
        <dbReference type="ARBA" id="ARBA00022840"/>
    </source>
</evidence>
<dbReference type="PROSITE" id="PS51194">
    <property type="entry name" value="HELICASE_CTER"/>
    <property type="match status" value="1"/>
</dbReference>
<dbReference type="GO" id="GO:0005524">
    <property type="term" value="F:ATP binding"/>
    <property type="evidence" value="ECO:0007669"/>
    <property type="project" value="UniProtKB-KW"/>
</dbReference>
<evidence type="ECO:0000256" key="2">
    <source>
        <dbReference type="ARBA" id="ARBA00022741"/>
    </source>
</evidence>
<sequence>MTSAIRSLAETVMRDEVRIICGAAAAGEAAANGDVEQTMCFVGKEEGKLMRVRQMIAQGFQPGCIIFVADKGRAKDLYEEVRGELPGRVGYLTSAMRGGEREAAVQGFRSGGTWILICTDVAGRGMDFKGARTVVNYDFPQTAVDYVHRIGRTGRGGRKGTAVTLFTEEDFPRVREVANIIKQSGGEVEGWMLKMKKGRKDEMERKGRKRRKEINTTPYSMRRKGKNR</sequence>
<evidence type="ECO:0000256" key="3">
    <source>
        <dbReference type="ARBA" id="ARBA00022801"/>
    </source>
</evidence>
<accession>A0A9W7FWY8</accession>
<dbReference type="InterPro" id="IPR001650">
    <property type="entry name" value="Helicase_C-like"/>
</dbReference>
<evidence type="ECO:0000259" key="9">
    <source>
        <dbReference type="PROSITE" id="PS51194"/>
    </source>
</evidence>
<dbReference type="SMART" id="SM00490">
    <property type="entry name" value="HELICc"/>
    <property type="match status" value="1"/>
</dbReference>
<dbReference type="Gene3D" id="3.40.50.300">
    <property type="entry name" value="P-loop containing nucleotide triphosphate hydrolases"/>
    <property type="match status" value="1"/>
</dbReference>
<dbReference type="InterPro" id="IPR050079">
    <property type="entry name" value="DEAD_box_RNA_helicase"/>
</dbReference>
<keyword evidence="5" id="KW-0067">ATP-binding</keyword>
<evidence type="ECO:0000256" key="4">
    <source>
        <dbReference type="ARBA" id="ARBA00022806"/>
    </source>
</evidence>
<comment type="caution">
    <text evidence="10">The sequence shown here is derived from an EMBL/GenBank/DDBJ whole genome shotgun (WGS) entry which is preliminary data.</text>
</comment>
<protein>
    <recommendedName>
        <fullName evidence="1">RNA helicase</fullName>
        <ecNumber evidence="1">3.6.4.13</ecNumber>
    </recommendedName>
</protein>
<keyword evidence="11" id="KW-1185">Reference proteome</keyword>
<comment type="catalytic activity">
    <reaction evidence="7">
        <text>ATP + H2O = ADP + phosphate + H(+)</text>
        <dbReference type="Rhea" id="RHEA:13065"/>
        <dbReference type="ChEBI" id="CHEBI:15377"/>
        <dbReference type="ChEBI" id="CHEBI:15378"/>
        <dbReference type="ChEBI" id="CHEBI:30616"/>
        <dbReference type="ChEBI" id="CHEBI:43474"/>
        <dbReference type="ChEBI" id="CHEBI:456216"/>
        <dbReference type="EC" id="3.6.4.13"/>
    </reaction>
</comment>
<evidence type="ECO:0000256" key="8">
    <source>
        <dbReference type="SAM" id="MobiDB-lite"/>
    </source>
</evidence>
<feature type="domain" description="Helicase C-terminal" evidence="9">
    <location>
        <begin position="34"/>
        <end position="196"/>
    </location>
</feature>
<proteinExistence type="predicted"/>
<keyword evidence="2" id="KW-0547">Nucleotide-binding</keyword>
<dbReference type="EC" id="3.6.4.13" evidence="1"/>
<dbReference type="SUPFAM" id="SSF52540">
    <property type="entry name" value="P-loop containing nucleoside triphosphate hydrolases"/>
    <property type="match status" value="1"/>
</dbReference>
<dbReference type="CDD" id="cd18787">
    <property type="entry name" value="SF2_C_DEAD"/>
    <property type="match status" value="1"/>
</dbReference>
<keyword evidence="6" id="KW-0694">RNA-binding</keyword>
<dbReference type="PANTHER" id="PTHR47959:SF15">
    <property type="entry name" value="RNA HELICASE"/>
    <property type="match status" value="1"/>
</dbReference>
<keyword evidence="4" id="KW-0347">Helicase</keyword>
<evidence type="ECO:0000256" key="1">
    <source>
        <dbReference type="ARBA" id="ARBA00012552"/>
    </source>
</evidence>
<dbReference type="GO" id="GO:0005829">
    <property type="term" value="C:cytosol"/>
    <property type="evidence" value="ECO:0007669"/>
    <property type="project" value="TreeGrafter"/>
</dbReference>
<gene>
    <name evidence="10" type="ORF">TrCOL_g975</name>
</gene>
<evidence type="ECO:0000313" key="10">
    <source>
        <dbReference type="EMBL" id="GMI24864.1"/>
    </source>
</evidence>
<dbReference type="GO" id="GO:0016787">
    <property type="term" value="F:hydrolase activity"/>
    <property type="evidence" value="ECO:0007669"/>
    <property type="project" value="UniProtKB-KW"/>
</dbReference>
<dbReference type="InterPro" id="IPR027417">
    <property type="entry name" value="P-loop_NTPase"/>
</dbReference>
<dbReference type="GO" id="GO:0003723">
    <property type="term" value="F:RNA binding"/>
    <property type="evidence" value="ECO:0007669"/>
    <property type="project" value="UniProtKB-KW"/>
</dbReference>
<name>A0A9W7FWY8_9STRA</name>
<feature type="region of interest" description="Disordered" evidence="8">
    <location>
        <begin position="197"/>
        <end position="228"/>
    </location>
</feature>
<dbReference type="Pfam" id="PF00271">
    <property type="entry name" value="Helicase_C"/>
    <property type="match status" value="1"/>
</dbReference>
<dbReference type="PANTHER" id="PTHR47959">
    <property type="entry name" value="ATP-DEPENDENT RNA HELICASE RHLE-RELATED"/>
    <property type="match status" value="1"/>
</dbReference>
<dbReference type="OrthoDB" id="360161at2759"/>
<evidence type="ECO:0000256" key="7">
    <source>
        <dbReference type="ARBA" id="ARBA00047984"/>
    </source>
</evidence>
<dbReference type="EMBL" id="BRYA01000595">
    <property type="protein sequence ID" value="GMI24864.1"/>
    <property type="molecule type" value="Genomic_DNA"/>
</dbReference>
<dbReference type="Proteomes" id="UP001165065">
    <property type="component" value="Unassembled WGS sequence"/>
</dbReference>
<evidence type="ECO:0000313" key="11">
    <source>
        <dbReference type="Proteomes" id="UP001165065"/>
    </source>
</evidence>
<dbReference type="GO" id="GO:0003724">
    <property type="term" value="F:RNA helicase activity"/>
    <property type="evidence" value="ECO:0007669"/>
    <property type="project" value="UniProtKB-EC"/>
</dbReference>
<keyword evidence="3" id="KW-0378">Hydrolase</keyword>
<dbReference type="AlphaFoldDB" id="A0A9W7FWY8"/>
<evidence type="ECO:0000256" key="6">
    <source>
        <dbReference type="ARBA" id="ARBA00022884"/>
    </source>
</evidence>